<accession>A0AB34GT55</accession>
<feature type="region of interest" description="Disordered" evidence="1">
    <location>
        <begin position="50"/>
        <end position="70"/>
    </location>
</feature>
<evidence type="ECO:0000313" key="2">
    <source>
        <dbReference type="EMBL" id="KAJ8781795.1"/>
    </source>
</evidence>
<dbReference type="Proteomes" id="UP001159641">
    <property type="component" value="Unassembled WGS sequence"/>
</dbReference>
<evidence type="ECO:0000256" key="1">
    <source>
        <dbReference type="SAM" id="MobiDB-lite"/>
    </source>
</evidence>
<proteinExistence type="predicted"/>
<sequence length="117" mass="12470">MAAARARLWSSFRRRSESPLLAHQETKREENVSCLFGSCRLFPDSLPASCAQASAPSPARPGGGADKPLGLVSAARRGSSVRESLRFALRNPVAVLSSVAPKLTPSATRSLRPRRGS</sequence>
<dbReference type="AlphaFoldDB" id="A0AB34GT55"/>
<keyword evidence="3" id="KW-1185">Reference proteome</keyword>
<comment type="caution">
    <text evidence="2">The sequence shown here is derived from an EMBL/GenBank/DDBJ whole genome shotgun (WGS) entry which is preliminary data.</text>
</comment>
<protein>
    <submittedName>
        <fullName evidence="2">Uncharacterized protein</fullName>
    </submittedName>
</protein>
<organism evidence="2 3">
    <name type="scientific">Eschrichtius robustus</name>
    <name type="common">California gray whale</name>
    <name type="synonym">Eschrichtius gibbosus</name>
    <dbReference type="NCBI Taxonomy" id="9764"/>
    <lineage>
        <taxon>Eukaryota</taxon>
        <taxon>Metazoa</taxon>
        <taxon>Chordata</taxon>
        <taxon>Craniata</taxon>
        <taxon>Vertebrata</taxon>
        <taxon>Euteleostomi</taxon>
        <taxon>Mammalia</taxon>
        <taxon>Eutheria</taxon>
        <taxon>Laurasiatheria</taxon>
        <taxon>Artiodactyla</taxon>
        <taxon>Whippomorpha</taxon>
        <taxon>Cetacea</taxon>
        <taxon>Mysticeti</taxon>
        <taxon>Eschrichtiidae</taxon>
        <taxon>Eschrichtius</taxon>
    </lineage>
</organism>
<reference evidence="2 3" key="1">
    <citation type="submission" date="2022-11" db="EMBL/GenBank/DDBJ databases">
        <title>Whole genome sequence of Eschrichtius robustus ER-17-0199.</title>
        <authorList>
            <person name="Bruniche-Olsen A."/>
            <person name="Black A.N."/>
            <person name="Fields C.J."/>
            <person name="Walden K."/>
            <person name="Dewoody J.A."/>
        </authorList>
    </citation>
    <scope>NUCLEOTIDE SEQUENCE [LARGE SCALE GENOMIC DNA]</scope>
    <source>
        <strain evidence="2">ER-17-0199</strain>
        <tissue evidence="2">Blubber</tissue>
    </source>
</reference>
<gene>
    <name evidence="2" type="ORF">J1605_010779</name>
</gene>
<name>A0AB34GT55_ESCRO</name>
<dbReference type="EMBL" id="JAIQCJ010002139">
    <property type="protein sequence ID" value="KAJ8781795.1"/>
    <property type="molecule type" value="Genomic_DNA"/>
</dbReference>
<evidence type="ECO:0000313" key="3">
    <source>
        <dbReference type="Proteomes" id="UP001159641"/>
    </source>
</evidence>